<dbReference type="PANTHER" id="PTHR36797:SF3">
    <property type="entry name" value="OS01G0258600 PROTEIN"/>
    <property type="match status" value="1"/>
</dbReference>
<dbReference type="AlphaFoldDB" id="A0A0D3B1K0"/>
<organism evidence="3 4">
    <name type="scientific">Brassica oleracea var. oleracea</name>
    <dbReference type="NCBI Taxonomy" id="109376"/>
    <lineage>
        <taxon>Eukaryota</taxon>
        <taxon>Viridiplantae</taxon>
        <taxon>Streptophyta</taxon>
        <taxon>Embryophyta</taxon>
        <taxon>Tracheophyta</taxon>
        <taxon>Spermatophyta</taxon>
        <taxon>Magnoliopsida</taxon>
        <taxon>eudicotyledons</taxon>
        <taxon>Gunneridae</taxon>
        <taxon>Pentapetalae</taxon>
        <taxon>rosids</taxon>
        <taxon>malvids</taxon>
        <taxon>Brassicales</taxon>
        <taxon>Brassicaceae</taxon>
        <taxon>Brassiceae</taxon>
        <taxon>Brassica</taxon>
    </lineage>
</organism>
<proteinExistence type="predicted"/>
<sequence length="104" mass="11790">MASEGAKDPWKGEEWGTSENQNLNQKKQKKPSGGVKMVARARKQMPRGLEEKYEAYFLPRKPWPKALAFYGSFILGGIGAGMLIETWINKKVKEDGGVIWEFDK</sequence>
<keyword evidence="2" id="KW-0812">Transmembrane</keyword>
<dbReference type="KEGG" id="boe:106335809"/>
<reference evidence="3 4" key="1">
    <citation type="journal article" date="2014" name="Genome Biol.">
        <title>Transcriptome and methylome profiling reveals relics of genome dominance in the mesopolyploid Brassica oleracea.</title>
        <authorList>
            <person name="Parkin I.A."/>
            <person name="Koh C."/>
            <person name="Tang H."/>
            <person name="Robinson S.J."/>
            <person name="Kagale S."/>
            <person name="Clarke W.E."/>
            <person name="Town C.D."/>
            <person name="Nixon J."/>
            <person name="Krishnakumar V."/>
            <person name="Bidwell S.L."/>
            <person name="Denoeud F."/>
            <person name="Belcram H."/>
            <person name="Links M.G."/>
            <person name="Just J."/>
            <person name="Clarke C."/>
            <person name="Bender T."/>
            <person name="Huebert T."/>
            <person name="Mason A.S."/>
            <person name="Pires J.C."/>
            <person name="Barker G."/>
            <person name="Moore J."/>
            <person name="Walley P.G."/>
            <person name="Manoli S."/>
            <person name="Batley J."/>
            <person name="Edwards D."/>
            <person name="Nelson M.N."/>
            <person name="Wang X."/>
            <person name="Paterson A.H."/>
            <person name="King G."/>
            <person name="Bancroft I."/>
            <person name="Chalhoub B."/>
            <person name="Sharpe A.G."/>
        </authorList>
    </citation>
    <scope>NUCLEOTIDE SEQUENCE</scope>
    <source>
        <strain evidence="3 4">cv. TO1000</strain>
    </source>
</reference>
<keyword evidence="4" id="KW-1185">Reference proteome</keyword>
<protein>
    <submittedName>
        <fullName evidence="3">Uncharacterized protein</fullName>
    </submittedName>
</protein>
<dbReference type="eggNOG" id="ENOG502S5CW">
    <property type="taxonomic scope" value="Eukaryota"/>
</dbReference>
<dbReference type="PANTHER" id="PTHR36797">
    <property type="entry name" value="OS01G0258600 PROTEIN"/>
    <property type="match status" value="1"/>
</dbReference>
<reference evidence="3" key="2">
    <citation type="submission" date="2015-03" db="UniProtKB">
        <authorList>
            <consortium name="EnsemblPlants"/>
        </authorList>
    </citation>
    <scope>IDENTIFICATION</scope>
</reference>
<evidence type="ECO:0000313" key="3">
    <source>
        <dbReference type="EnsemblPlants" id="Bo3g012320.1"/>
    </source>
</evidence>
<feature type="region of interest" description="Disordered" evidence="1">
    <location>
        <begin position="1"/>
        <end position="40"/>
    </location>
</feature>
<dbReference type="GeneID" id="106335809"/>
<dbReference type="OMA" id="MILESWI"/>
<feature type="transmembrane region" description="Helical" evidence="2">
    <location>
        <begin position="67"/>
        <end position="84"/>
    </location>
</feature>
<accession>A0A0D3B1K0</accession>
<dbReference type="Gramene" id="Bo3g012320.1">
    <property type="protein sequence ID" value="Bo3g012320.1"/>
    <property type="gene ID" value="Bo3g012320"/>
</dbReference>
<dbReference type="RefSeq" id="XP_013629879.1">
    <property type="nucleotide sequence ID" value="XM_013774425.1"/>
</dbReference>
<dbReference type="HOGENOM" id="CLU_163647_1_0_1"/>
<dbReference type="STRING" id="109376.A0A0D3B1K0"/>
<evidence type="ECO:0000256" key="1">
    <source>
        <dbReference type="SAM" id="MobiDB-lite"/>
    </source>
</evidence>
<evidence type="ECO:0000313" key="4">
    <source>
        <dbReference type="Proteomes" id="UP000032141"/>
    </source>
</evidence>
<feature type="compositionally biased region" description="Basic and acidic residues" evidence="1">
    <location>
        <begin position="1"/>
        <end position="14"/>
    </location>
</feature>
<keyword evidence="2" id="KW-0472">Membrane</keyword>
<name>A0A0D3B1K0_BRAOL</name>
<dbReference type="EnsemblPlants" id="Bo3g012320.1">
    <property type="protein sequence ID" value="Bo3g012320.1"/>
    <property type="gene ID" value="Bo3g012320"/>
</dbReference>
<dbReference type="Proteomes" id="UP000032141">
    <property type="component" value="Chromosome C3"/>
</dbReference>
<evidence type="ECO:0000256" key="2">
    <source>
        <dbReference type="SAM" id="Phobius"/>
    </source>
</evidence>
<keyword evidence="2" id="KW-1133">Transmembrane helix</keyword>
<dbReference type="OrthoDB" id="1900731at2759"/>